<dbReference type="InterPro" id="IPR003112">
    <property type="entry name" value="Olfac-like_dom"/>
</dbReference>
<keyword evidence="8" id="KW-1185">Reference proteome</keyword>
<feature type="transmembrane region" description="Helical" evidence="6">
    <location>
        <begin position="29"/>
        <end position="50"/>
    </location>
</feature>
<evidence type="ECO:0000313" key="8">
    <source>
        <dbReference type="Proteomes" id="UP000887540"/>
    </source>
</evidence>
<feature type="region of interest" description="Disordered" evidence="5">
    <location>
        <begin position="130"/>
        <end position="178"/>
    </location>
</feature>
<dbReference type="WBParaSite" id="ACRNAN_scaffold2536.g28131.t1">
    <property type="protein sequence ID" value="ACRNAN_scaffold2536.g28131.t1"/>
    <property type="gene ID" value="ACRNAN_scaffold2536.g28131"/>
</dbReference>
<reference evidence="9" key="1">
    <citation type="submission" date="2022-11" db="UniProtKB">
        <authorList>
            <consortium name="WormBaseParasite"/>
        </authorList>
    </citation>
    <scope>IDENTIFICATION</scope>
</reference>
<dbReference type="PANTHER" id="PTHR23192">
    <property type="entry name" value="OLFACTOMEDIN-RELATED"/>
    <property type="match status" value="1"/>
</dbReference>
<feature type="domain" description="Olfactomedin-like" evidence="7">
    <location>
        <begin position="326"/>
        <end position="595"/>
    </location>
</feature>
<evidence type="ECO:0000256" key="1">
    <source>
        <dbReference type="ARBA" id="ARBA00004613"/>
    </source>
</evidence>
<dbReference type="GO" id="GO:0007165">
    <property type="term" value="P:signal transduction"/>
    <property type="evidence" value="ECO:0007669"/>
    <property type="project" value="TreeGrafter"/>
</dbReference>
<comment type="subcellular location">
    <subcellularLocation>
        <location evidence="1">Secreted</location>
    </subcellularLocation>
</comment>
<evidence type="ECO:0000256" key="6">
    <source>
        <dbReference type="SAM" id="Phobius"/>
    </source>
</evidence>
<evidence type="ECO:0000256" key="3">
    <source>
        <dbReference type="ARBA" id="ARBA00022737"/>
    </source>
</evidence>
<dbReference type="Pfam" id="PF01391">
    <property type="entry name" value="Collagen"/>
    <property type="match status" value="1"/>
</dbReference>
<dbReference type="InterPro" id="IPR050605">
    <property type="entry name" value="Olfactomedin-like_domain"/>
</dbReference>
<evidence type="ECO:0000256" key="5">
    <source>
        <dbReference type="SAM" id="MobiDB-lite"/>
    </source>
</evidence>
<keyword evidence="6" id="KW-0472">Membrane</keyword>
<dbReference type="PROSITE" id="PS51132">
    <property type="entry name" value="OLF"/>
    <property type="match status" value="1"/>
</dbReference>
<sequence length="612" mass="69486">MSKIVVTSNSSISPANNVRKKVNPIYLKFLLSVQFANFFLLVCLYTHAYIRIQSLKCEVVRQSKTLPSTETPIEIPTVPPSRIRRKAEIAPIHPDDLSQFTVLIGHDTIIPKNVFERSCRRVHRYCSDQGKKLQGFQGPPGPKGSQGPIGPPGRKGTTGAIGPMGLVGDHGEEGEPGRDGKCNCTFPDLYVQRIAVPGPPVIQIQEKIVPVPVVVVKEVEVTRLVPFEPTPPGFAPPPGWSAGMPVDKSLTRLMPKTTTSKPQTTTPWRYKGRRTTTRPTKPTTKKDEIEEALGAINETFINTTTEGYTTEPPYTGAPTLGYNKRECRLNAVGIPVLHAESQYGKVGSWMRDASPWDERWSEKRWITDGFASPVLYEYENERQLMNKKQQIKYYVDYLASGTGSLIYNGSYFYHRHGSTFLLRYNLESTEQIQSDEILNLAYLDCNRKHDQTFEPCNDTERDAWLYNRPHNYVDFAVDENGLWVIYATSDNPHLFVSKIEPDFYIVNTWELDVNATDLSDAFIICGVLYGLESAEDRDTYIAYGYDLFRNVSFPVDIPWYNPYRGLTMLHYNPVDGRMYFFDSGKLLSVNVRMEADLEETEEIVEESEFYKN</sequence>
<organism evidence="8 9">
    <name type="scientific">Acrobeloides nanus</name>
    <dbReference type="NCBI Taxonomy" id="290746"/>
    <lineage>
        <taxon>Eukaryota</taxon>
        <taxon>Metazoa</taxon>
        <taxon>Ecdysozoa</taxon>
        <taxon>Nematoda</taxon>
        <taxon>Chromadorea</taxon>
        <taxon>Rhabditida</taxon>
        <taxon>Tylenchina</taxon>
        <taxon>Cephalobomorpha</taxon>
        <taxon>Cephaloboidea</taxon>
        <taxon>Cephalobidae</taxon>
        <taxon>Acrobeloides</taxon>
    </lineage>
</organism>
<dbReference type="PANTHER" id="PTHR23192:SF83">
    <property type="entry name" value="OLFACTOMEDIN-LIKE DOMAIN-CONTAINING PROTEIN"/>
    <property type="match status" value="1"/>
</dbReference>
<proteinExistence type="predicted"/>
<dbReference type="Pfam" id="PF02191">
    <property type="entry name" value="OLF"/>
    <property type="match status" value="1"/>
</dbReference>
<comment type="caution">
    <text evidence="4">Lacks conserved residue(s) required for the propagation of feature annotation.</text>
</comment>
<evidence type="ECO:0000313" key="9">
    <source>
        <dbReference type="WBParaSite" id="ACRNAN_scaffold2536.g28131.t1"/>
    </source>
</evidence>
<accession>A0A914DGH1</accession>
<keyword evidence="3" id="KW-0677">Repeat</keyword>
<keyword evidence="2" id="KW-0964">Secreted</keyword>
<dbReference type="SMART" id="SM00284">
    <property type="entry name" value="OLF"/>
    <property type="match status" value="1"/>
</dbReference>
<feature type="compositionally biased region" description="Low complexity" evidence="5">
    <location>
        <begin position="132"/>
        <end position="148"/>
    </location>
</feature>
<dbReference type="GO" id="GO:0005615">
    <property type="term" value="C:extracellular space"/>
    <property type="evidence" value="ECO:0007669"/>
    <property type="project" value="TreeGrafter"/>
</dbReference>
<feature type="region of interest" description="Disordered" evidence="5">
    <location>
        <begin position="256"/>
        <end position="285"/>
    </location>
</feature>
<evidence type="ECO:0000256" key="2">
    <source>
        <dbReference type="ARBA" id="ARBA00022525"/>
    </source>
</evidence>
<dbReference type="AlphaFoldDB" id="A0A914DGH1"/>
<evidence type="ECO:0000259" key="7">
    <source>
        <dbReference type="PROSITE" id="PS51132"/>
    </source>
</evidence>
<keyword evidence="6" id="KW-1133">Transmembrane helix</keyword>
<feature type="compositionally biased region" description="Basic and acidic residues" evidence="5">
    <location>
        <begin position="169"/>
        <end position="178"/>
    </location>
</feature>
<keyword evidence="6" id="KW-0812">Transmembrane</keyword>
<dbReference type="InterPro" id="IPR008160">
    <property type="entry name" value="Collagen"/>
</dbReference>
<dbReference type="Proteomes" id="UP000887540">
    <property type="component" value="Unplaced"/>
</dbReference>
<protein>
    <submittedName>
        <fullName evidence="9">Olfactomedin-like domain-containing protein</fullName>
    </submittedName>
</protein>
<name>A0A914DGH1_9BILA</name>
<evidence type="ECO:0000256" key="4">
    <source>
        <dbReference type="PROSITE-ProRule" id="PRU00446"/>
    </source>
</evidence>
<feature type="compositionally biased region" description="Low complexity" evidence="5">
    <location>
        <begin position="256"/>
        <end position="267"/>
    </location>
</feature>